<evidence type="ECO:0000313" key="2">
    <source>
        <dbReference type="EMBL" id="XCC62454.1"/>
    </source>
</evidence>
<dbReference type="SUPFAM" id="SSF55021">
    <property type="entry name" value="ACT-like"/>
    <property type="match status" value="2"/>
</dbReference>
<accession>A0AAU8A8L5</accession>
<protein>
    <submittedName>
        <fullName evidence="2">Acetolactate synthase</fullName>
    </submittedName>
</protein>
<dbReference type="InterPro" id="IPR045739">
    <property type="entry name" value="ACT_dom_pair"/>
</dbReference>
<evidence type="ECO:0000259" key="1">
    <source>
        <dbReference type="PROSITE" id="PS51671"/>
    </source>
</evidence>
<dbReference type="EMBL" id="CP117826">
    <property type="protein sequence ID" value="XCC62454.1"/>
    <property type="molecule type" value="Genomic_DNA"/>
</dbReference>
<dbReference type="Gene3D" id="3.30.2130.10">
    <property type="entry name" value="VC0802-like"/>
    <property type="match status" value="1"/>
</dbReference>
<reference evidence="2" key="1">
    <citation type="submission" date="2023-02" db="EMBL/GenBank/DDBJ databases">
        <title>Gut commensal Christensenella minuta modulates host metabolism via a new class of secondary bile acids.</title>
        <authorList>
            <person name="Liu C."/>
        </authorList>
    </citation>
    <scope>NUCLEOTIDE SEQUENCE</scope>
    <source>
        <strain evidence="2">CA70</strain>
    </source>
</reference>
<dbReference type="InterPro" id="IPR045865">
    <property type="entry name" value="ACT-like_dom_sf"/>
</dbReference>
<organism evidence="2">
    <name type="scientific">Christensenella massiliensis</name>
    <dbReference type="NCBI Taxonomy" id="1805714"/>
    <lineage>
        <taxon>Bacteria</taxon>
        <taxon>Bacillati</taxon>
        <taxon>Bacillota</taxon>
        <taxon>Clostridia</taxon>
        <taxon>Christensenellales</taxon>
        <taxon>Christensenellaceae</taxon>
        <taxon>Christensenella</taxon>
    </lineage>
</organism>
<dbReference type="InterPro" id="IPR002912">
    <property type="entry name" value="ACT_dom"/>
</dbReference>
<feature type="domain" description="ACT" evidence="1">
    <location>
        <begin position="71"/>
        <end position="143"/>
    </location>
</feature>
<dbReference type="CDD" id="cd04882">
    <property type="entry name" value="ACT_Bt0572_2"/>
    <property type="match status" value="1"/>
</dbReference>
<dbReference type="PANTHER" id="PTHR40099">
    <property type="entry name" value="ACETOLACTATE SYNTHASE, SMALL SUBUNIT"/>
    <property type="match status" value="1"/>
</dbReference>
<name>A0AAU8A8L5_9FIRM</name>
<dbReference type="AlphaFoldDB" id="A0AAU8A8L5"/>
<dbReference type="Pfam" id="PF19571">
    <property type="entry name" value="ACT_8"/>
    <property type="match status" value="1"/>
</dbReference>
<proteinExistence type="predicted"/>
<sequence>MTVKQISVFLENKPNQLAEFVKVLNENRIDMRAMSVADTKDFGILRVIVDDTYKTACVLKDAGYICSITPVLAVEIPDEPGGLTRLLTLLGDNGVNLEYTYAFITRRRDTACMIFRVEDNEKAIEVLTKNGIRPICQDALTEL</sequence>
<dbReference type="RefSeq" id="WP_079547743.1">
    <property type="nucleotide sequence ID" value="NZ_CP117826.1"/>
</dbReference>
<dbReference type="PANTHER" id="PTHR40099:SF1">
    <property type="entry name" value="ACETOLACTATE SYNTHASE, SMALL SUBUNIT"/>
    <property type="match status" value="1"/>
</dbReference>
<dbReference type="PROSITE" id="PS51671">
    <property type="entry name" value="ACT"/>
    <property type="match status" value="1"/>
</dbReference>
<gene>
    <name evidence="2" type="ORF">PUP29_00520</name>
</gene>